<dbReference type="EMBL" id="CP003065">
    <property type="protein sequence ID" value="AEV69626.1"/>
    <property type="molecule type" value="Genomic_DNA"/>
</dbReference>
<sequence length="179" mass="20050" precursor="true">MPMVKVAEFKLNKKNSLIFNILSILIFTLGLILFGFTPDRLFILVKNNMLISLSIPIVIVFIHEAMHAIAYKMFGAKLKIGYRHFSIYITDISGNLFTPIQISIIMLFPLFCIPVILFIASGLFTDYVPFLVLAVLINSAGSIGDMILLIYIISKGKSCRIKDEHNGFSLYKVNLPGST</sequence>
<proteinExistence type="predicted"/>
<dbReference type="eggNOG" id="ENOG5033CAG">
    <property type="taxonomic scope" value="Bacteria"/>
</dbReference>
<keyword evidence="3" id="KW-1185">Reference proteome</keyword>
<dbReference type="InterPro" id="IPR021683">
    <property type="entry name" value="DUF3267"/>
</dbReference>
<dbReference type="RefSeq" id="WP_014256169.1">
    <property type="nucleotide sequence ID" value="NC_016627.1"/>
</dbReference>
<keyword evidence="1" id="KW-0472">Membrane</keyword>
<dbReference type="Proteomes" id="UP000005435">
    <property type="component" value="Chromosome"/>
</dbReference>
<feature type="transmembrane region" description="Helical" evidence="1">
    <location>
        <begin position="49"/>
        <end position="70"/>
    </location>
</feature>
<evidence type="ECO:0008006" key="4">
    <source>
        <dbReference type="Google" id="ProtNLM"/>
    </source>
</evidence>
<evidence type="ECO:0000313" key="2">
    <source>
        <dbReference type="EMBL" id="AEV69626.1"/>
    </source>
</evidence>
<protein>
    <recommendedName>
        <fullName evidence="4">Zincin peptidase</fullName>
    </recommendedName>
</protein>
<keyword evidence="1" id="KW-0812">Transmembrane</keyword>
<feature type="transmembrane region" description="Helical" evidence="1">
    <location>
        <begin position="130"/>
        <end position="153"/>
    </location>
</feature>
<dbReference type="Pfam" id="PF11667">
    <property type="entry name" value="DUF3267"/>
    <property type="match status" value="1"/>
</dbReference>
<evidence type="ECO:0000256" key="1">
    <source>
        <dbReference type="SAM" id="Phobius"/>
    </source>
</evidence>
<dbReference type="KEGG" id="ccl:Clocl_3099"/>
<evidence type="ECO:0000313" key="3">
    <source>
        <dbReference type="Proteomes" id="UP000005435"/>
    </source>
</evidence>
<dbReference type="AlphaFoldDB" id="G8LV49"/>
<organism evidence="2 3">
    <name type="scientific">Acetivibrio clariflavus (strain DSM 19732 / NBRC 101661 / EBR45)</name>
    <name type="common">Clostridium clariflavum</name>
    <dbReference type="NCBI Taxonomy" id="720554"/>
    <lineage>
        <taxon>Bacteria</taxon>
        <taxon>Bacillati</taxon>
        <taxon>Bacillota</taxon>
        <taxon>Clostridia</taxon>
        <taxon>Eubacteriales</taxon>
        <taxon>Oscillospiraceae</taxon>
        <taxon>Acetivibrio</taxon>
    </lineage>
</organism>
<name>G8LV49_ACECE</name>
<accession>G8LV49</accession>
<keyword evidence="1" id="KW-1133">Transmembrane helix</keyword>
<dbReference type="HOGENOM" id="CLU_1515380_0_0_9"/>
<feature type="transmembrane region" description="Helical" evidence="1">
    <location>
        <begin position="102"/>
        <end position="124"/>
    </location>
</feature>
<reference evidence="2 3" key="2">
    <citation type="journal article" date="2012" name="Stand. Genomic Sci.">
        <title>Complete Genome Sequence of Clostridium clariflavum DSM 19732.</title>
        <authorList>
            <person name="Izquierdo J.A."/>
            <person name="Goodwin L."/>
            <person name="Davenport K.W."/>
            <person name="Teshima H."/>
            <person name="Bruce D."/>
            <person name="Detter C."/>
            <person name="Tapia R."/>
            <person name="Han S."/>
            <person name="Land M."/>
            <person name="Hauser L."/>
            <person name="Jeffries C.D."/>
            <person name="Han J."/>
            <person name="Pitluck S."/>
            <person name="Nolan M."/>
            <person name="Chen A."/>
            <person name="Huntemann M."/>
            <person name="Mavromatis K."/>
            <person name="Mikhailova N."/>
            <person name="Liolios K."/>
            <person name="Woyke T."/>
            <person name="Lynd L.R."/>
        </authorList>
    </citation>
    <scope>NUCLEOTIDE SEQUENCE [LARGE SCALE GENOMIC DNA]</scope>
    <source>
        <strain evidence="3">DSM 19732 / NBRC 101661 / EBR45</strain>
    </source>
</reference>
<gene>
    <name evidence="2" type="ordered locus">Clocl_3099</name>
</gene>
<feature type="transmembrane region" description="Helical" evidence="1">
    <location>
        <begin position="17"/>
        <end position="37"/>
    </location>
</feature>
<reference evidence="3" key="1">
    <citation type="submission" date="2011-12" db="EMBL/GenBank/DDBJ databases">
        <title>Complete sequence of Clostridium clariflavum DSM 19732.</title>
        <authorList>
            <consortium name="US DOE Joint Genome Institute"/>
            <person name="Lucas S."/>
            <person name="Han J."/>
            <person name="Lapidus A."/>
            <person name="Cheng J.-F."/>
            <person name="Goodwin L."/>
            <person name="Pitluck S."/>
            <person name="Peters L."/>
            <person name="Teshima H."/>
            <person name="Detter J.C."/>
            <person name="Han C."/>
            <person name="Tapia R."/>
            <person name="Land M."/>
            <person name="Hauser L."/>
            <person name="Kyrpides N."/>
            <person name="Ivanova N."/>
            <person name="Pagani I."/>
            <person name="Kitzmiller T."/>
            <person name="Lynd L."/>
            <person name="Izquierdo J."/>
            <person name="Woyke T."/>
        </authorList>
    </citation>
    <scope>NUCLEOTIDE SEQUENCE [LARGE SCALE GENOMIC DNA]</scope>
    <source>
        <strain evidence="3">DSM 19732 / NBRC 101661 / EBR45</strain>
    </source>
</reference>